<dbReference type="AlphaFoldDB" id="A0A6P1W814"/>
<dbReference type="KEGG" id="senf:GJR95_27525"/>
<dbReference type="SUPFAM" id="SSF81296">
    <property type="entry name" value="E set domains"/>
    <property type="match status" value="1"/>
</dbReference>
<sequence>MLAVWSVLCLFGIATAQPPRGPLVVSPQVNADKTVTFRYLAPSAKEVKLSAQFEKAPVLMTKDGQGIWSVTVGPVKPDIYPYSFQVDGVTVMDPANVAFFPNERFKASLADIPGDTPLVHAMQDVPHGSINYEYYPSAEGTTGSLVVYTPPGYDKSPAKKYPVFYLISGTTDTEETFFKVGHTNLILDNLIAAGKAKPMIIVMPYGNIAARVAEQKGGTKPADPTVRDGADAISRAKAFEIDLLTNVIPYTEKNYRAIANRESRAIGGFSRGGGQTLRAALGNMDKFAWVCSYSSYLSPTEMDKSFSQIGAKPEATNKQLKLLWVSVGSDDFLYKGTVEFMDYLKAKNVTFKSLITDGGHTWMNVKKYLAETAPLLFQ</sequence>
<evidence type="ECO:0000256" key="1">
    <source>
        <dbReference type="SAM" id="SignalP"/>
    </source>
</evidence>
<accession>A0A6P1W814</accession>
<dbReference type="InterPro" id="IPR014756">
    <property type="entry name" value="Ig_E-set"/>
</dbReference>
<dbReference type="InterPro" id="IPR050583">
    <property type="entry name" value="Mycobacterial_A85_antigen"/>
</dbReference>
<dbReference type="PANTHER" id="PTHR48098:SF1">
    <property type="entry name" value="DIACYLGLYCEROL ACYLTRANSFERASE_MYCOLYLTRANSFERASE AG85A"/>
    <property type="match status" value="1"/>
</dbReference>
<evidence type="ECO:0000313" key="3">
    <source>
        <dbReference type="Proteomes" id="UP000464577"/>
    </source>
</evidence>
<dbReference type="Gene3D" id="2.60.40.10">
    <property type="entry name" value="Immunoglobulins"/>
    <property type="match status" value="1"/>
</dbReference>
<proteinExistence type="predicted"/>
<reference evidence="2 3" key="1">
    <citation type="submission" date="2019-11" db="EMBL/GenBank/DDBJ databases">
        <title>Spirosoma endbachense sp. nov., isolated from a natural salt meadow.</title>
        <authorList>
            <person name="Rojas J."/>
            <person name="Ambika Manirajan B."/>
            <person name="Ratering S."/>
            <person name="Suarez C."/>
            <person name="Geissler-Plaum R."/>
            <person name="Schnell S."/>
        </authorList>
    </citation>
    <scope>NUCLEOTIDE SEQUENCE [LARGE SCALE GENOMIC DNA]</scope>
    <source>
        <strain evidence="2 3">I-24</strain>
    </source>
</reference>
<dbReference type="Gene3D" id="3.40.50.1820">
    <property type="entry name" value="alpha/beta hydrolase"/>
    <property type="match status" value="1"/>
</dbReference>
<dbReference type="InterPro" id="IPR013783">
    <property type="entry name" value="Ig-like_fold"/>
</dbReference>
<protein>
    <submittedName>
        <fullName evidence="2">Esterase</fullName>
    </submittedName>
</protein>
<keyword evidence="1" id="KW-0732">Signal</keyword>
<gene>
    <name evidence="2" type="ORF">GJR95_27525</name>
</gene>
<organism evidence="2 3">
    <name type="scientific">Spirosoma endbachense</name>
    <dbReference type="NCBI Taxonomy" id="2666025"/>
    <lineage>
        <taxon>Bacteria</taxon>
        <taxon>Pseudomonadati</taxon>
        <taxon>Bacteroidota</taxon>
        <taxon>Cytophagia</taxon>
        <taxon>Cytophagales</taxon>
        <taxon>Cytophagaceae</taxon>
        <taxon>Spirosoma</taxon>
    </lineage>
</organism>
<dbReference type="GO" id="GO:0016747">
    <property type="term" value="F:acyltransferase activity, transferring groups other than amino-acyl groups"/>
    <property type="evidence" value="ECO:0007669"/>
    <property type="project" value="TreeGrafter"/>
</dbReference>
<dbReference type="CDD" id="cd11294">
    <property type="entry name" value="E_set_Esterase_like_N"/>
    <property type="match status" value="1"/>
</dbReference>
<dbReference type="InterPro" id="IPR000801">
    <property type="entry name" value="Esterase-like"/>
</dbReference>
<keyword evidence="3" id="KW-1185">Reference proteome</keyword>
<dbReference type="SUPFAM" id="SSF53474">
    <property type="entry name" value="alpha/beta-Hydrolases"/>
    <property type="match status" value="1"/>
</dbReference>
<evidence type="ECO:0000313" key="2">
    <source>
        <dbReference type="EMBL" id="QHW01484.1"/>
    </source>
</evidence>
<dbReference type="InterPro" id="IPR029058">
    <property type="entry name" value="AB_hydrolase_fold"/>
</dbReference>
<dbReference type="Proteomes" id="UP000464577">
    <property type="component" value="Chromosome"/>
</dbReference>
<dbReference type="PANTHER" id="PTHR48098">
    <property type="entry name" value="ENTEROCHELIN ESTERASE-RELATED"/>
    <property type="match status" value="1"/>
</dbReference>
<dbReference type="Pfam" id="PF00756">
    <property type="entry name" value="Esterase"/>
    <property type="match status" value="1"/>
</dbReference>
<feature type="signal peptide" evidence="1">
    <location>
        <begin position="1"/>
        <end position="16"/>
    </location>
</feature>
<dbReference type="EMBL" id="CP045997">
    <property type="protein sequence ID" value="QHW01484.1"/>
    <property type="molecule type" value="Genomic_DNA"/>
</dbReference>
<name>A0A6P1W814_9BACT</name>
<feature type="chain" id="PRO_5026664079" evidence="1">
    <location>
        <begin position="17"/>
        <end position="378"/>
    </location>
</feature>